<feature type="transmembrane region" description="Helical" evidence="6">
    <location>
        <begin position="68"/>
        <end position="89"/>
    </location>
</feature>
<dbReference type="GO" id="GO:0005886">
    <property type="term" value="C:plasma membrane"/>
    <property type="evidence" value="ECO:0007669"/>
    <property type="project" value="TreeGrafter"/>
</dbReference>
<comment type="similarity">
    <text evidence="5">Belongs to the MIP/aquaporin (TC 1.A.8) family.</text>
</comment>
<keyword evidence="3 6" id="KW-1133">Transmembrane helix</keyword>
<dbReference type="Gene3D" id="1.20.1080.10">
    <property type="entry name" value="Glycerol uptake facilitator protein"/>
    <property type="match status" value="1"/>
</dbReference>
<feature type="transmembrane region" description="Helical" evidence="6">
    <location>
        <begin position="34"/>
        <end position="56"/>
    </location>
</feature>
<reference evidence="7" key="1">
    <citation type="submission" date="2022-01" db="EMBL/GenBank/DDBJ databases">
        <authorList>
            <person name="King R."/>
        </authorList>
    </citation>
    <scope>NUCLEOTIDE SEQUENCE</scope>
</reference>
<dbReference type="OrthoDB" id="3222at2759"/>
<dbReference type="InterPro" id="IPR023271">
    <property type="entry name" value="Aquaporin-like"/>
</dbReference>
<dbReference type="Proteomes" id="UP001153620">
    <property type="component" value="Chromosome 4"/>
</dbReference>
<evidence type="ECO:0000256" key="4">
    <source>
        <dbReference type="ARBA" id="ARBA00023136"/>
    </source>
</evidence>
<dbReference type="GO" id="GO:0015267">
    <property type="term" value="F:channel activity"/>
    <property type="evidence" value="ECO:0007669"/>
    <property type="project" value="InterPro"/>
</dbReference>
<evidence type="ECO:0000313" key="8">
    <source>
        <dbReference type="Proteomes" id="UP001153620"/>
    </source>
</evidence>
<feature type="transmembrane region" description="Helical" evidence="6">
    <location>
        <begin position="109"/>
        <end position="130"/>
    </location>
</feature>
<keyword evidence="5" id="KW-0813">Transport</keyword>
<dbReference type="PRINTS" id="PR00783">
    <property type="entry name" value="MINTRINSICP"/>
</dbReference>
<feature type="transmembrane region" description="Helical" evidence="6">
    <location>
        <begin position="225"/>
        <end position="245"/>
    </location>
</feature>
<sequence>MKTFKNPESFEMNEIQFNIEGLQKNPKTVFRDKLIMIFGEFVGTAMLVFFGCIGCIDWGNLSSITAPLNFGLVVMFLTQIFGHYTYAVFNPSVTIAATICRIIDIKLGILYILTQLAGATIGYGLLKLLIPLNFIPADHCTTQPLDSISSVQAFLIEFFLTSALILISCSHWDPRNRHNSDSIPLRMGLTVAGLGITGGHLTGASMNPARTFGPAIWNGQWNSHWIYWIAPLSSGFFSAFLYKFVFWNKNPKDSVGSLKS</sequence>
<dbReference type="SUPFAM" id="SSF81338">
    <property type="entry name" value="Aquaporin-like"/>
    <property type="match status" value="1"/>
</dbReference>
<feature type="transmembrane region" description="Helical" evidence="6">
    <location>
        <begin position="184"/>
        <end position="205"/>
    </location>
</feature>
<dbReference type="PANTHER" id="PTHR19139">
    <property type="entry name" value="AQUAPORIN TRANSPORTER"/>
    <property type="match status" value="1"/>
</dbReference>
<keyword evidence="4 6" id="KW-0472">Membrane</keyword>
<feature type="transmembrane region" description="Helical" evidence="6">
    <location>
        <begin position="150"/>
        <end position="172"/>
    </location>
</feature>
<evidence type="ECO:0008006" key="9">
    <source>
        <dbReference type="Google" id="ProtNLM"/>
    </source>
</evidence>
<evidence type="ECO:0000256" key="3">
    <source>
        <dbReference type="ARBA" id="ARBA00022989"/>
    </source>
</evidence>
<dbReference type="PANTHER" id="PTHR19139:SF270">
    <property type="entry name" value="ENTOMOGLYCEROPORIN 1-RELATED"/>
    <property type="match status" value="1"/>
</dbReference>
<comment type="subcellular location">
    <subcellularLocation>
        <location evidence="1">Membrane</location>
        <topology evidence="1">Multi-pass membrane protein</topology>
    </subcellularLocation>
</comment>
<accession>A0A9N9WXP3</accession>
<dbReference type="EMBL" id="OU895880">
    <property type="protein sequence ID" value="CAG9810125.1"/>
    <property type="molecule type" value="Genomic_DNA"/>
</dbReference>
<evidence type="ECO:0000256" key="1">
    <source>
        <dbReference type="ARBA" id="ARBA00004141"/>
    </source>
</evidence>
<dbReference type="AlphaFoldDB" id="A0A9N9WXP3"/>
<name>A0A9N9WXP3_9DIPT</name>
<keyword evidence="2 5" id="KW-0812">Transmembrane</keyword>
<dbReference type="Pfam" id="PF00230">
    <property type="entry name" value="MIP"/>
    <property type="match status" value="1"/>
</dbReference>
<keyword evidence="8" id="KW-1185">Reference proteome</keyword>
<evidence type="ECO:0000256" key="5">
    <source>
        <dbReference type="RuleBase" id="RU000477"/>
    </source>
</evidence>
<protein>
    <recommendedName>
        <fullName evidence="9">Aquaporin</fullName>
    </recommendedName>
</protein>
<dbReference type="InterPro" id="IPR000425">
    <property type="entry name" value="MIP"/>
</dbReference>
<evidence type="ECO:0000256" key="6">
    <source>
        <dbReference type="SAM" id="Phobius"/>
    </source>
</evidence>
<organism evidence="7 8">
    <name type="scientific">Chironomus riparius</name>
    <dbReference type="NCBI Taxonomy" id="315576"/>
    <lineage>
        <taxon>Eukaryota</taxon>
        <taxon>Metazoa</taxon>
        <taxon>Ecdysozoa</taxon>
        <taxon>Arthropoda</taxon>
        <taxon>Hexapoda</taxon>
        <taxon>Insecta</taxon>
        <taxon>Pterygota</taxon>
        <taxon>Neoptera</taxon>
        <taxon>Endopterygota</taxon>
        <taxon>Diptera</taxon>
        <taxon>Nematocera</taxon>
        <taxon>Chironomoidea</taxon>
        <taxon>Chironomidae</taxon>
        <taxon>Chironominae</taxon>
        <taxon>Chironomus</taxon>
    </lineage>
</organism>
<proteinExistence type="inferred from homology"/>
<evidence type="ECO:0000313" key="7">
    <source>
        <dbReference type="EMBL" id="CAG9810125.1"/>
    </source>
</evidence>
<reference evidence="7" key="2">
    <citation type="submission" date="2022-10" db="EMBL/GenBank/DDBJ databases">
        <authorList>
            <consortium name="ENA_rothamsted_submissions"/>
            <consortium name="culmorum"/>
            <person name="King R."/>
        </authorList>
    </citation>
    <scope>NUCLEOTIDE SEQUENCE</scope>
</reference>
<gene>
    <name evidence="7" type="ORF">CHIRRI_LOCUS12943</name>
</gene>
<evidence type="ECO:0000256" key="2">
    <source>
        <dbReference type="ARBA" id="ARBA00022692"/>
    </source>
</evidence>
<dbReference type="InterPro" id="IPR034294">
    <property type="entry name" value="Aquaporin_transptr"/>
</dbReference>